<dbReference type="GO" id="GO:0006974">
    <property type="term" value="P:DNA damage response"/>
    <property type="evidence" value="ECO:0007669"/>
    <property type="project" value="Ensembl"/>
</dbReference>
<dbReference type="FunFam" id="3.90.640.90:FF:000003">
    <property type="entry name" value="BTG1 isoform 1"/>
    <property type="match status" value="1"/>
</dbReference>
<dbReference type="GO" id="GO:0009952">
    <property type="term" value="P:anterior/posterior pattern specification"/>
    <property type="evidence" value="ECO:0007669"/>
    <property type="project" value="Ensembl"/>
</dbReference>
<dbReference type="GO" id="GO:0031175">
    <property type="term" value="P:neuron projection development"/>
    <property type="evidence" value="ECO:0007669"/>
    <property type="project" value="Ensembl"/>
</dbReference>
<keyword evidence="6" id="KW-1185">Reference proteome</keyword>
<feature type="domain" description="Anti-proliferative protein" evidence="3">
    <location>
        <begin position="103"/>
        <end position="123"/>
    </location>
</feature>
<dbReference type="GO" id="GO:0035914">
    <property type="term" value="P:skeletal muscle cell differentiation"/>
    <property type="evidence" value="ECO:0007669"/>
    <property type="project" value="Ensembl"/>
</dbReference>
<dbReference type="Ensembl" id="ENSUPAT00010011282.1">
    <property type="protein sequence ID" value="ENSUPAP00010009802.1"/>
    <property type="gene ID" value="ENSUPAG00010007940.1"/>
</dbReference>
<protein>
    <submittedName>
        <fullName evidence="5">BTG anti-proliferation factor 2</fullName>
    </submittedName>
</protein>
<dbReference type="GO" id="GO:0021542">
    <property type="term" value="P:dentate gyrus development"/>
    <property type="evidence" value="ECO:0007669"/>
    <property type="project" value="Ensembl"/>
</dbReference>
<organism evidence="5 6">
    <name type="scientific">Urocitellus parryii</name>
    <name type="common">Arctic ground squirrel</name>
    <name type="synonym">Spermophilus parryii</name>
    <dbReference type="NCBI Taxonomy" id="9999"/>
    <lineage>
        <taxon>Eukaryota</taxon>
        <taxon>Metazoa</taxon>
        <taxon>Chordata</taxon>
        <taxon>Craniata</taxon>
        <taxon>Vertebrata</taxon>
        <taxon>Euteleostomi</taxon>
        <taxon>Mammalia</taxon>
        <taxon>Eutheria</taxon>
        <taxon>Euarchontoglires</taxon>
        <taxon>Glires</taxon>
        <taxon>Rodentia</taxon>
        <taxon>Sciuromorpha</taxon>
        <taxon>Sciuridae</taxon>
        <taxon>Xerinae</taxon>
        <taxon>Marmotini</taxon>
        <taxon>Urocitellus</taxon>
    </lineage>
</organism>
<evidence type="ECO:0000259" key="4">
    <source>
        <dbReference type="PROSITE" id="PS01203"/>
    </source>
</evidence>
<feature type="region of interest" description="Disordered" evidence="2">
    <location>
        <begin position="1"/>
        <end position="58"/>
    </location>
</feature>
<gene>
    <name evidence="5" type="primary">BTG2</name>
</gene>
<dbReference type="GO" id="GO:0007405">
    <property type="term" value="P:neuroblast proliferation"/>
    <property type="evidence" value="ECO:0007669"/>
    <property type="project" value="Ensembl"/>
</dbReference>
<evidence type="ECO:0000259" key="3">
    <source>
        <dbReference type="PROSITE" id="PS00960"/>
    </source>
</evidence>
<name>A0A8D2KFU8_UROPR</name>
<evidence type="ECO:0000256" key="1">
    <source>
        <dbReference type="ARBA" id="ARBA00007989"/>
    </source>
</evidence>
<dbReference type="AlphaFoldDB" id="A0A8D2KFU8"/>
<dbReference type="Gene3D" id="3.90.640.90">
    <property type="entry name" value="Anti-proliferative protein, N-terminal domain"/>
    <property type="match status" value="1"/>
</dbReference>
<dbReference type="GO" id="GO:0021954">
    <property type="term" value="P:central nervous system neuron development"/>
    <property type="evidence" value="ECO:0007669"/>
    <property type="project" value="Ensembl"/>
</dbReference>
<comment type="similarity">
    <text evidence="1">Belongs to the BTG family.</text>
</comment>
<dbReference type="GO" id="GO:0017148">
    <property type="term" value="P:negative regulation of translation"/>
    <property type="evidence" value="ECO:0007669"/>
    <property type="project" value="Ensembl"/>
</dbReference>
<evidence type="ECO:0000256" key="2">
    <source>
        <dbReference type="SAM" id="MobiDB-lite"/>
    </source>
</evidence>
<dbReference type="PRINTS" id="PR00310">
    <property type="entry name" value="ANTIPRLFBTG1"/>
</dbReference>
<dbReference type="SUPFAM" id="SSF160696">
    <property type="entry name" value="BTG domain-like"/>
    <property type="match status" value="1"/>
</dbReference>
<feature type="domain" description="Anti-proliferative protein" evidence="4">
    <location>
        <begin position="149"/>
        <end position="168"/>
    </location>
</feature>
<accession>A0A8D2KFU8</accession>
<dbReference type="GO" id="GO:0008306">
    <property type="term" value="P:associative learning"/>
    <property type="evidence" value="ECO:0007669"/>
    <property type="project" value="Ensembl"/>
</dbReference>
<dbReference type="GO" id="GO:0005634">
    <property type="term" value="C:nucleus"/>
    <property type="evidence" value="ECO:0007669"/>
    <property type="project" value="TreeGrafter"/>
</dbReference>
<dbReference type="InterPro" id="IPR033332">
    <property type="entry name" value="BTG"/>
</dbReference>
<dbReference type="GO" id="GO:0005737">
    <property type="term" value="C:cytoplasm"/>
    <property type="evidence" value="ECO:0007669"/>
    <property type="project" value="TreeGrafter"/>
</dbReference>
<dbReference type="GeneTree" id="ENSGT00950000182952"/>
<dbReference type="SMART" id="SM00099">
    <property type="entry name" value="btg1"/>
    <property type="match status" value="1"/>
</dbReference>
<evidence type="ECO:0000313" key="6">
    <source>
        <dbReference type="Proteomes" id="UP000694417"/>
    </source>
</evidence>
<dbReference type="GO" id="GO:0060213">
    <property type="term" value="P:positive regulation of nuclear-transcribed mRNA poly(A) tail shortening"/>
    <property type="evidence" value="ECO:0007669"/>
    <property type="project" value="Ensembl"/>
</dbReference>
<reference evidence="5" key="2">
    <citation type="submission" date="2025-09" db="UniProtKB">
        <authorList>
            <consortium name="Ensembl"/>
        </authorList>
    </citation>
    <scope>IDENTIFICATION</scope>
</reference>
<proteinExistence type="inferred from homology"/>
<evidence type="ECO:0000313" key="5">
    <source>
        <dbReference type="Ensembl" id="ENSUPAP00010009802.1"/>
    </source>
</evidence>
<dbReference type="PROSITE" id="PS00960">
    <property type="entry name" value="BTG_1"/>
    <property type="match status" value="1"/>
</dbReference>
<dbReference type="PANTHER" id="PTHR22978">
    <property type="entry name" value="B-CELL TRANSLOCATION GENE"/>
    <property type="match status" value="1"/>
</dbReference>
<dbReference type="PANTHER" id="PTHR22978:SF29">
    <property type="entry name" value="PROTEIN BTG2"/>
    <property type="match status" value="1"/>
</dbReference>
<sequence length="211" mass="22745">MGAAVGSPTSANSMKGAVRGKSGQSLSLGPASGSRRTGTSHERPLPAPRAAQDMSHGKRTDMLPEIAAAVGFLSSLLRTRGCVSEQRLKVFSGALQEALTEHYKHHWFPEKPSKGSGYRCIRINHKMDPIISKVASQIGLSQPQLHSLLPSELTLWVDPYEVSYRIGEDGSICVLYEEPSVAASYGLLTCKNQMMLGRSSPSKNYVMAVSS</sequence>
<dbReference type="InterPro" id="IPR036054">
    <property type="entry name" value="BTG-like_sf"/>
</dbReference>
<dbReference type="Proteomes" id="UP000694417">
    <property type="component" value="Unplaced"/>
</dbReference>
<dbReference type="PROSITE" id="PS01203">
    <property type="entry name" value="BTG_2"/>
    <property type="match status" value="1"/>
</dbReference>
<dbReference type="GO" id="GO:0007406">
    <property type="term" value="P:negative regulation of neuroblast proliferation"/>
    <property type="evidence" value="ECO:0007669"/>
    <property type="project" value="Ensembl"/>
</dbReference>
<dbReference type="InterPro" id="IPR002087">
    <property type="entry name" value="Anti_prolifrtn"/>
</dbReference>
<reference evidence="5" key="1">
    <citation type="submission" date="2025-08" db="UniProtKB">
        <authorList>
            <consortium name="Ensembl"/>
        </authorList>
    </citation>
    <scope>IDENTIFICATION</scope>
</reference>
<dbReference type="Pfam" id="PF07742">
    <property type="entry name" value="BTG"/>
    <property type="match status" value="1"/>
</dbReference>